<name>A0ACB7V7V2_DIOAL</name>
<proteinExistence type="predicted"/>
<keyword evidence="1" id="KW-0418">Kinase</keyword>
<keyword evidence="1" id="KW-0808">Transferase</keyword>
<sequence length="893" mass="99241">MFYLQGGEISPTLLALQHLNSLDLSGNDFRGTNVPSFISHFKELKYLNLARAGFGGPVPSSFGNLSSLQTLDLSYNYGVYVDDPTHQWLSHLTSLQHLDFSRVNFSSYSSNSLFLALNKLPSINEIRLSRCQLKSIPPSIPHLNFSSLLVLDLSFNSINFPVPPWVFNLKSLEYLDLSNNIFGSSTTADYLSSDFSTDMAKGIGNLCNLKTLDLSNSNMGMRLAELNFTGCLKDTLTHLHLSDANLDGDIPDWIGYIKHLKVLDLSENSLSGSLTSSIVRLSLLEVLNLFSNKLNGTLPVEIGKLTELASLDLGENQMRGAITEAHFSNLQKLNVLHMQSNSFVFNVSSNWIPPFLLQELRIRSCSVGSEFPTWLKTQHKLNVLDISDTGISSTVPDWFWNLITVNLAEMYMSENQIEGMLPKFSTSMQLNTIDLSSNRFYGPLPGFLGSSISYINLSNNSFSGSITQMITENFPAMSHNAYLKLLLLSMNKLNGTLPLSLCQIQGLQVLDISKNNLSGELPDCLWNSSALWILNLSNNKLTGAIPDSISYLPQLAQLRLSHNKLSGEIPAILKNCSQLEVLDLGYNNFAGSIPIWVGESLSRLVVLILRANTFSDHIPQEISQLKYLQILDLSRNNFSGPIPVSFGNLSAMQSLFNSDLLWYGILGVQDTIMVASNGKEKEYSQLLLPYVKIMDLSNNVLTGDIPEELATLYGLQSLHLSGNQLEGEIPDKLGQLQQLESLDLSRNKLLGSIPSTFSNLTSLSDFDVSYNDLSGRIPSGNQFNTFTDPSIYIGNHLCGFPLTDNCTKGGGPIQEKPSNGNEDDDGEMVWMYIGSLSGFAVGFWTIWGVLILKKKWRYAYFRYTDTTCDNIHVWVVVNFARMKRRKITSKSNH</sequence>
<accession>A0ACB7V7V2</accession>
<gene>
    <name evidence="1" type="ORF">IHE45_11G080000</name>
</gene>
<keyword evidence="1" id="KW-0723">Serine/threonine-protein kinase</keyword>
<protein>
    <submittedName>
        <fullName evidence="1">Non-specific serine/threonine protein kinase protein</fullName>
        <ecNumber evidence="1">2.7.11.1</ecNumber>
    </submittedName>
</protein>
<reference evidence="2" key="1">
    <citation type="journal article" date="2022" name="Nat. Commun.">
        <title>Chromosome evolution and the genetic basis of agronomically important traits in greater yam.</title>
        <authorList>
            <person name="Bredeson J.V."/>
            <person name="Lyons J.B."/>
            <person name="Oniyinde I.O."/>
            <person name="Okereke N.R."/>
            <person name="Kolade O."/>
            <person name="Nnabue I."/>
            <person name="Nwadili C.O."/>
            <person name="Hribova E."/>
            <person name="Parker M."/>
            <person name="Nwogha J."/>
            <person name="Shu S."/>
            <person name="Carlson J."/>
            <person name="Kariba R."/>
            <person name="Muthemba S."/>
            <person name="Knop K."/>
            <person name="Barton G.J."/>
            <person name="Sherwood A.V."/>
            <person name="Lopez-Montes A."/>
            <person name="Asiedu R."/>
            <person name="Jamnadass R."/>
            <person name="Muchugi A."/>
            <person name="Goodstein D."/>
            <person name="Egesi C.N."/>
            <person name="Featherston J."/>
            <person name="Asfaw A."/>
            <person name="Simpson G.G."/>
            <person name="Dolezel J."/>
            <person name="Hendre P.S."/>
            <person name="Van Deynze A."/>
            <person name="Kumar P.L."/>
            <person name="Obidiegwu J.E."/>
            <person name="Bhattacharjee R."/>
            <person name="Rokhsar D.S."/>
        </authorList>
    </citation>
    <scope>NUCLEOTIDE SEQUENCE [LARGE SCALE GENOMIC DNA]</scope>
    <source>
        <strain evidence="2">cv. TDa95/00328</strain>
    </source>
</reference>
<evidence type="ECO:0000313" key="1">
    <source>
        <dbReference type="EMBL" id="KAH7669469.1"/>
    </source>
</evidence>
<dbReference type="EMBL" id="CM037021">
    <property type="protein sequence ID" value="KAH7669469.1"/>
    <property type="molecule type" value="Genomic_DNA"/>
</dbReference>
<dbReference type="Proteomes" id="UP000827976">
    <property type="component" value="Chromosome 11"/>
</dbReference>
<evidence type="ECO:0000313" key="2">
    <source>
        <dbReference type="Proteomes" id="UP000827976"/>
    </source>
</evidence>
<comment type="caution">
    <text evidence="1">The sequence shown here is derived from an EMBL/GenBank/DDBJ whole genome shotgun (WGS) entry which is preliminary data.</text>
</comment>
<keyword evidence="2" id="KW-1185">Reference proteome</keyword>
<dbReference type="EC" id="2.7.11.1" evidence="1"/>
<organism evidence="1 2">
    <name type="scientific">Dioscorea alata</name>
    <name type="common">Purple yam</name>
    <dbReference type="NCBI Taxonomy" id="55571"/>
    <lineage>
        <taxon>Eukaryota</taxon>
        <taxon>Viridiplantae</taxon>
        <taxon>Streptophyta</taxon>
        <taxon>Embryophyta</taxon>
        <taxon>Tracheophyta</taxon>
        <taxon>Spermatophyta</taxon>
        <taxon>Magnoliopsida</taxon>
        <taxon>Liliopsida</taxon>
        <taxon>Dioscoreales</taxon>
        <taxon>Dioscoreaceae</taxon>
        <taxon>Dioscorea</taxon>
    </lineage>
</organism>